<evidence type="ECO:0000313" key="3">
    <source>
        <dbReference type="Proteomes" id="UP001292084"/>
    </source>
</evidence>
<feature type="transmembrane region" description="Helical" evidence="1">
    <location>
        <begin position="90"/>
        <end position="109"/>
    </location>
</feature>
<gene>
    <name evidence="2" type="ORF">UFB30_00980</name>
</gene>
<name>A0ABU5KHR7_9BACL</name>
<dbReference type="Proteomes" id="UP001292084">
    <property type="component" value="Unassembled WGS sequence"/>
</dbReference>
<organism evidence="2 3">
    <name type="scientific">Jeotgalibacillus haloalkalitolerans</name>
    <dbReference type="NCBI Taxonomy" id="3104292"/>
    <lineage>
        <taxon>Bacteria</taxon>
        <taxon>Bacillati</taxon>
        <taxon>Bacillota</taxon>
        <taxon>Bacilli</taxon>
        <taxon>Bacillales</taxon>
        <taxon>Caryophanaceae</taxon>
        <taxon>Jeotgalibacillus</taxon>
    </lineage>
</organism>
<keyword evidence="1" id="KW-0812">Transmembrane</keyword>
<feature type="transmembrane region" description="Helical" evidence="1">
    <location>
        <begin position="121"/>
        <end position="140"/>
    </location>
</feature>
<evidence type="ECO:0000313" key="2">
    <source>
        <dbReference type="EMBL" id="MDZ5710767.1"/>
    </source>
</evidence>
<feature type="transmembrane region" description="Helical" evidence="1">
    <location>
        <begin position="21"/>
        <end position="44"/>
    </location>
</feature>
<accession>A0ABU5KHR7</accession>
<dbReference type="EMBL" id="JAXQNN010000001">
    <property type="protein sequence ID" value="MDZ5710767.1"/>
    <property type="molecule type" value="Genomic_DNA"/>
</dbReference>
<proteinExistence type="predicted"/>
<keyword evidence="1" id="KW-1133">Transmembrane helix</keyword>
<evidence type="ECO:0000256" key="1">
    <source>
        <dbReference type="SAM" id="Phobius"/>
    </source>
</evidence>
<protein>
    <submittedName>
        <fullName evidence="2">DUF3278 domain-containing protein</fullName>
    </submittedName>
</protein>
<reference evidence="2 3" key="1">
    <citation type="submission" date="2023-12" db="EMBL/GenBank/DDBJ databases">
        <title>Jeotgalibacillus haloalkaliphilus sp. nov., a novel salt-tolerant bacteria, isolated from the estuary of the Fenhe River into the Yellow River.</title>
        <authorList>
            <person name="Li Y."/>
        </authorList>
    </citation>
    <scope>NUCLEOTIDE SEQUENCE [LARGE SCALE GENOMIC DNA]</scope>
    <source>
        <strain evidence="2 3">HH7-29</strain>
    </source>
</reference>
<feature type="transmembrane region" description="Helical" evidence="1">
    <location>
        <begin position="50"/>
        <end position="69"/>
    </location>
</feature>
<dbReference type="RefSeq" id="WP_322419801.1">
    <property type="nucleotide sequence ID" value="NZ_JAXQNN010000001.1"/>
</dbReference>
<keyword evidence="3" id="KW-1185">Reference proteome</keyword>
<keyword evidence="1" id="KW-0472">Membrane</keyword>
<sequence>MKTWISILLPDDEYKEKKIMAFLAEGSIILLITLIGMTFLNQFLNIDAETVLLISIGVFVLYVSGRYITSGIEYTDVASDKAYKKERKLILIRTFSFTTIFIVLYIPLVHFPSSRGEWMEILGLLTTAALFMFLSSYISLKRSYRKNKELL</sequence>
<comment type="caution">
    <text evidence="2">The sequence shown here is derived from an EMBL/GenBank/DDBJ whole genome shotgun (WGS) entry which is preliminary data.</text>
</comment>